<dbReference type="PANTHER" id="PTHR43558:SF6">
    <property type="entry name" value="REDUCTASE, PUTATIVE (AFU_ORTHOLOGUE AFUA_3G10540)-RELATED"/>
    <property type="match status" value="1"/>
</dbReference>
<dbReference type="STRING" id="685588.A0A067S428"/>
<protein>
    <submittedName>
        <fullName evidence="1">Uncharacterized protein</fullName>
    </submittedName>
</protein>
<dbReference type="HOGENOM" id="CLU_036464_0_0_1"/>
<accession>A0A067S428</accession>
<reference evidence="2" key="1">
    <citation type="journal article" date="2014" name="Proc. Natl. Acad. Sci. U.S.A.">
        <title>Extensive sampling of basidiomycete genomes demonstrates inadequacy of the white-rot/brown-rot paradigm for wood decay fungi.</title>
        <authorList>
            <person name="Riley R."/>
            <person name="Salamov A.A."/>
            <person name="Brown D.W."/>
            <person name="Nagy L.G."/>
            <person name="Floudas D."/>
            <person name="Held B.W."/>
            <person name="Levasseur A."/>
            <person name="Lombard V."/>
            <person name="Morin E."/>
            <person name="Otillar R."/>
            <person name="Lindquist E.A."/>
            <person name="Sun H."/>
            <person name="LaButti K.M."/>
            <person name="Schmutz J."/>
            <person name="Jabbour D."/>
            <person name="Luo H."/>
            <person name="Baker S.E."/>
            <person name="Pisabarro A.G."/>
            <person name="Walton J.D."/>
            <person name="Blanchette R.A."/>
            <person name="Henrissat B."/>
            <person name="Martin F."/>
            <person name="Cullen D."/>
            <person name="Hibbett D.S."/>
            <person name="Grigoriev I.V."/>
        </authorList>
    </citation>
    <scope>NUCLEOTIDE SEQUENCE [LARGE SCALE GENOMIC DNA]</scope>
    <source>
        <strain evidence="2">CBS 339.88</strain>
    </source>
</reference>
<sequence>MPIATIGNTIDAFLSALNVLDGKFRLPADLLRNCLNEEEALRRLFATSPTDPLLADPYVGLIDIFSTLESYTEFDRNFFNLLRTRTHQDFVNPTFVPRESRLFVNDAPHVGKALVSDIATFKKNWDAFTYGILDNLNWSGVIAAGGAVQACMLPFIDPDLGQNPFTSAHELDTHYQKHYPTSDIDLFLIGSPMELEAEMLVLQITKAIRKTVRYDIVYVRKANTISIHTLFPYRPLQIILRSYRSPAEVLAGFDVDAGCYAFDGETVWTNPRGIAAFIRRGNTIDITRRSPSYESRLAKYARRGFEVLLPSLQRTRIDLVAVYNRDLTSFPNGLARLLVLEKMTEDPEYYRFSPPNHFRFGQPKDDRSILLRRHPLAQHQLDASDYDLVWTGVPYGKGWDAKTIGNLIKKVDAKMNEPERLARDGRSLHRHAVVASEDLDVLLYGTFCQHCPCPSSFYDVSAEMVTSKYIFGRIEFISANAGRQLRSGSFNPIDLDDWTDDAYLPQAQAEGQSSVETA</sequence>
<dbReference type="AlphaFoldDB" id="A0A067S428"/>
<gene>
    <name evidence="1" type="ORF">GALMADRAFT_217490</name>
</gene>
<organism evidence="1 2">
    <name type="scientific">Galerina marginata (strain CBS 339.88)</name>
    <dbReference type="NCBI Taxonomy" id="685588"/>
    <lineage>
        <taxon>Eukaryota</taxon>
        <taxon>Fungi</taxon>
        <taxon>Dikarya</taxon>
        <taxon>Basidiomycota</taxon>
        <taxon>Agaricomycotina</taxon>
        <taxon>Agaricomycetes</taxon>
        <taxon>Agaricomycetidae</taxon>
        <taxon>Agaricales</taxon>
        <taxon>Agaricineae</taxon>
        <taxon>Strophariaceae</taxon>
        <taxon>Galerina</taxon>
    </lineage>
</organism>
<evidence type="ECO:0000313" key="1">
    <source>
        <dbReference type="EMBL" id="KDR65580.1"/>
    </source>
</evidence>
<dbReference type="EMBL" id="KL142440">
    <property type="protein sequence ID" value="KDR65580.1"/>
    <property type="molecule type" value="Genomic_DNA"/>
</dbReference>
<keyword evidence="2" id="KW-1185">Reference proteome</keyword>
<name>A0A067S428_GALM3</name>
<evidence type="ECO:0000313" key="2">
    <source>
        <dbReference type="Proteomes" id="UP000027222"/>
    </source>
</evidence>
<dbReference type="OrthoDB" id="539213at2759"/>
<dbReference type="Proteomes" id="UP000027222">
    <property type="component" value="Unassembled WGS sequence"/>
</dbReference>
<proteinExistence type="predicted"/>
<dbReference type="PANTHER" id="PTHR43558">
    <property type="entry name" value="REDUCTASE, PUTATIVE (AFU_ORTHOLOGUE AFUA_3G10540)-RELATED"/>
    <property type="match status" value="1"/>
</dbReference>
<dbReference type="InterPro" id="IPR053354">
    <property type="entry name" value="MGDG_epimerase"/>
</dbReference>